<dbReference type="InterPro" id="IPR051813">
    <property type="entry name" value="HepT_RNase_toxin"/>
</dbReference>
<dbReference type="InterPro" id="IPR008201">
    <property type="entry name" value="HepT-like"/>
</dbReference>
<name>A0A4R5UKJ6_9HYPH</name>
<keyword evidence="2" id="KW-1277">Toxin-antitoxin system</keyword>
<sequence>MARDVDLIFDDVLGMISVVESAVAGKTRAAIDSQDLLRLAIQRAIEIISEASKHIPEELLQQAPQIPWKSVRGMGNILRHEYHRIADDVIWDVIQHDLPPLKEAILTMREQLRNNRP</sequence>
<dbReference type="GO" id="GO:0110001">
    <property type="term" value="C:toxin-antitoxin complex"/>
    <property type="evidence" value="ECO:0007669"/>
    <property type="project" value="InterPro"/>
</dbReference>
<evidence type="ECO:0000256" key="1">
    <source>
        <dbReference type="ARBA" id="ARBA00022553"/>
    </source>
</evidence>
<keyword evidence="7" id="KW-1185">Reference proteome</keyword>
<dbReference type="PANTHER" id="PTHR34139">
    <property type="entry name" value="UPF0331 PROTEIN MJ0127"/>
    <property type="match status" value="1"/>
</dbReference>
<evidence type="ECO:0000256" key="2">
    <source>
        <dbReference type="ARBA" id="ARBA00022649"/>
    </source>
</evidence>
<dbReference type="AlphaFoldDB" id="A0A4R5UKJ6"/>
<organism evidence="6 7">
    <name type="scientific">Rhizobium deserti</name>
    <dbReference type="NCBI Taxonomy" id="2547961"/>
    <lineage>
        <taxon>Bacteria</taxon>
        <taxon>Pseudomonadati</taxon>
        <taxon>Pseudomonadota</taxon>
        <taxon>Alphaproteobacteria</taxon>
        <taxon>Hyphomicrobiales</taxon>
        <taxon>Rhizobiaceae</taxon>
        <taxon>Rhizobium/Agrobacterium group</taxon>
        <taxon>Rhizobium</taxon>
    </lineage>
</organism>
<dbReference type="GO" id="GO:0000166">
    <property type="term" value="F:nucleotide binding"/>
    <property type="evidence" value="ECO:0007669"/>
    <property type="project" value="UniProtKB-KW"/>
</dbReference>
<gene>
    <name evidence="6" type="ORF">E2F50_11125</name>
</gene>
<evidence type="ECO:0000256" key="5">
    <source>
        <dbReference type="ARBA" id="ARBA00022801"/>
    </source>
</evidence>
<proteinExistence type="predicted"/>
<dbReference type="RefSeq" id="WP_133316177.1">
    <property type="nucleotide sequence ID" value="NZ_SMTL01000002.1"/>
</dbReference>
<dbReference type="OrthoDB" id="4829434at2"/>
<evidence type="ECO:0000313" key="6">
    <source>
        <dbReference type="EMBL" id="TDK37410.1"/>
    </source>
</evidence>
<dbReference type="PANTHER" id="PTHR34139:SF1">
    <property type="entry name" value="RNASE MJ1380-RELATED"/>
    <property type="match status" value="1"/>
</dbReference>
<keyword evidence="4" id="KW-0547">Nucleotide-binding</keyword>
<dbReference type="GO" id="GO:0004540">
    <property type="term" value="F:RNA nuclease activity"/>
    <property type="evidence" value="ECO:0007669"/>
    <property type="project" value="InterPro"/>
</dbReference>
<accession>A0A4R5UKJ6</accession>
<keyword evidence="5" id="KW-0378">Hydrolase</keyword>
<evidence type="ECO:0000256" key="4">
    <source>
        <dbReference type="ARBA" id="ARBA00022741"/>
    </source>
</evidence>
<dbReference type="Proteomes" id="UP000295238">
    <property type="component" value="Unassembled WGS sequence"/>
</dbReference>
<keyword evidence="3" id="KW-0540">Nuclease</keyword>
<evidence type="ECO:0000256" key="3">
    <source>
        <dbReference type="ARBA" id="ARBA00022722"/>
    </source>
</evidence>
<dbReference type="GO" id="GO:0016787">
    <property type="term" value="F:hydrolase activity"/>
    <property type="evidence" value="ECO:0007669"/>
    <property type="project" value="UniProtKB-KW"/>
</dbReference>
<reference evidence="6 7" key="1">
    <citation type="submission" date="2019-03" db="EMBL/GenBank/DDBJ databases">
        <title>Rhizobium sp. nov., an bacterium isolated from biocrust in Mu Us Desert.</title>
        <authorList>
            <person name="Lixiong L."/>
        </authorList>
    </citation>
    <scope>NUCLEOTIDE SEQUENCE [LARGE SCALE GENOMIC DNA]</scope>
    <source>
        <strain evidence="6 7">SPY-1</strain>
    </source>
</reference>
<evidence type="ECO:0000313" key="7">
    <source>
        <dbReference type="Proteomes" id="UP000295238"/>
    </source>
</evidence>
<protein>
    <submittedName>
        <fullName evidence="6">DUF86 domain-containing protein</fullName>
    </submittedName>
</protein>
<comment type="caution">
    <text evidence="6">The sequence shown here is derived from an EMBL/GenBank/DDBJ whole genome shotgun (WGS) entry which is preliminary data.</text>
</comment>
<dbReference type="EMBL" id="SMTL01000002">
    <property type="protein sequence ID" value="TDK37410.1"/>
    <property type="molecule type" value="Genomic_DNA"/>
</dbReference>
<keyword evidence="1" id="KW-0597">Phosphoprotein</keyword>
<dbReference type="Pfam" id="PF01934">
    <property type="entry name" value="HepT-like"/>
    <property type="match status" value="1"/>
</dbReference>